<dbReference type="GO" id="GO:0032259">
    <property type="term" value="P:methylation"/>
    <property type="evidence" value="ECO:0007669"/>
    <property type="project" value="UniProtKB-KW"/>
</dbReference>
<name>A0A2A2H6Y3_METBR</name>
<sequence length="636" mass="72718">MTNEKITDLFIAKLLDKSEIEYIPNDGIVKEVKNALKTASKNKLGNHGFPEFTAKSEEFILVIEDKGDLEKQAIYEDEEENILSKDLNAVKNYAENGALHYAQQIVAQTNFKKVFAFGCSGDEKHHKIRPIYVDENGYKILPEVENFENFTKENINGYYKEQVLGETPKEIQEKEDIISNAKDLHEHLRNYGALGETEKALVVSAILLALDDKDNENLLITLTGSTTKTDGEKIFDALEVHLKNAEVEPGTKTEVILNQFNIIKDRNKLNQEHRDLGKTPLKYFTEYIKENIFDAAKDHSSEDILGQFYGEFIRYSGGDGQSLGVVLTPPHITELFCDLLEIKPSDVIFDPCCGTGSFLLAGMHKMLQNAETKDDRKQIKKKQIHGIEEREDMFSIATTNMILRGDGKSNLILDDFLKTDPDDLREKRFTVGLLNPPYSQRKNKDTAHLSEIHFVDHLLDSLSENARCAVIVPQSAMIGKNIEDKQVKENILKNHTLEGVITLNTDTFYGIGVHPCIALFTAHIPHPIEKYCKFINFKDDGFTVSKHVGLIETERAKEKKKHLLDCWLHDAPAETNFMVKTQIKHDDEWLHSFYYFNDEIPTPEDFDNSMTDYLTFEFNMILQDKDHLFLEEDEND</sequence>
<keyword evidence="3" id="KW-0808">Transferase</keyword>
<evidence type="ECO:0000313" key="9">
    <source>
        <dbReference type="Proteomes" id="UP000217784"/>
    </source>
</evidence>
<dbReference type="InterPro" id="IPR029063">
    <property type="entry name" value="SAM-dependent_MTases_sf"/>
</dbReference>
<dbReference type="PANTHER" id="PTHR42933:SF1">
    <property type="entry name" value="SITE-SPECIFIC DNA-METHYLTRANSFERASE (ADENINE-SPECIFIC)"/>
    <property type="match status" value="1"/>
</dbReference>
<keyword evidence="5" id="KW-0680">Restriction system</keyword>
<evidence type="ECO:0000313" key="8">
    <source>
        <dbReference type="EMBL" id="PAV05085.1"/>
    </source>
</evidence>
<keyword evidence="9" id="KW-1185">Reference proteome</keyword>
<dbReference type="Proteomes" id="UP000217784">
    <property type="component" value="Unassembled WGS sequence"/>
</dbReference>
<reference evidence="8 9" key="1">
    <citation type="journal article" date="2017" name="BMC Genomics">
        <title>Genomic analysis of methanogenic archaea reveals a shift towards energy conservation.</title>
        <authorList>
            <person name="Gilmore S.P."/>
            <person name="Henske J.K."/>
            <person name="Sexton J.A."/>
            <person name="Solomon K.V."/>
            <person name="Seppala S."/>
            <person name="Yoo J.I."/>
            <person name="Huyett L.M."/>
            <person name="Pressman A."/>
            <person name="Cogan J.Z."/>
            <person name="Kivenson V."/>
            <person name="Peng X."/>
            <person name="Tan Y."/>
            <person name="Valentine D.L."/>
            <person name="O'Malley M.A."/>
        </authorList>
    </citation>
    <scope>NUCLEOTIDE SEQUENCE [LARGE SCALE GENOMIC DNA]</scope>
    <source>
        <strain evidence="8 9">M.o.H.</strain>
    </source>
</reference>
<dbReference type="InterPro" id="IPR051537">
    <property type="entry name" value="DNA_Adenine_Mtase"/>
</dbReference>
<keyword evidence="2" id="KW-0489">Methyltransferase</keyword>
<gene>
    <name evidence="8" type="ORF">ASJ80_12405</name>
</gene>
<dbReference type="GO" id="GO:0003677">
    <property type="term" value="F:DNA binding"/>
    <property type="evidence" value="ECO:0007669"/>
    <property type="project" value="InterPro"/>
</dbReference>
<evidence type="ECO:0000256" key="2">
    <source>
        <dbReference type="ARBA" id="ARBA00022603"/>
    </source>
</evidence>
<organism evidence="8 9">
    <name type="scientific">Methanobacterium bryantii</name>
    <dbReference type="NCBI Taxonomy" id="2161"/>
    <lineage>
        <taxon>Archaea</taxon>
        <taxon>Methanobacteriati</taxon>
        <taxon>Methanobacteriota</taxon>
        <taxon>Methanomada group</taxon>
        <taxon>Methanobacteria</taxon>
        <taxon>Methanobacteriales</taxon>
        <taxon>Methanobacteriaceae</taxon>
        <taxon>Methanobacterium</taxon>
    </lineage>
</organism>
<evidence type="ECO:0000256" key="3">
    <source>
        <dbReference type="ARBA" id="ARBA00022679"/>
    </source>
</evidence>
<dbReference type="GO" id="GO:0009007">
    <property type="term" value="F:site-specific DNA-methyltransferase (adenine-specific) activity"/>
    <property type="evidence" value="ECO:0007669"/>
    <property type="project" value="UniProtKB-EC"/>
</dbReference>
<proteinExistence type="predicted"/>
<dbReference type="GO" id="GO:0008170">
    <property type="term" value="F:N-methyltransferase activity"/>
    <property type="evidence" value="ECO:0007669"/>
    <property type="project" value="InterPro"/>
</dbReference>
<dbReference type="PANTHER" id="PTHR42933">
    <property type="entry name" value="SLR6095 PROTEIN"/>
    <property type="match status" value="1"/>
</dbReference>
<evidence type="ECO:0000256" key="6">
    <source>
        <dbReference type="ARBA" id="ARBA00047942"/>
    </source>
</evidence>
<keyword evidence="8" id="KW-0540">Nuclease</keyword>
<comment type="caution">
    <text evidence="8">The sequence shown here is derived from an EMBL/GenBank/DDBJ whole genome shotgun (WGS) entry which is preliminary data.</text>
</comment>
<evidence type="ECO:0000256" key="1">
    <source>
        <dbReference type="ARBA" id="ARBA00011900"/>
    </source>
</evidence>
<evidence type="ECO:0000259" key="7">
    <source>
        <dbReference type="Pfam" id="PF02384"/>
    </source>
</evidence>
<dbReference type="AlphaFoldDB" id="A0A2A2H6Y3"/>
<keyword evidence="4" id="KW-0949">S-adenosyl-L-methionine</keyword>
<feature type="domain" description="DNA methylase adenine-specific" evidence="7">
    <location>
        <begin position="301"/>
        <end position="557"/>
    </location>
</feature>
<dbReference type="EMBL" id="LMVM01000012">
    <property type="protein sequence ID" value="PAV05085.1"/>
    <property type="molecule type" value="Genomic_DNA"/>
</dbReference>
<keyword evidence="8" id="KW-0378">Hydrolase</keyword>
<comment type="catalytic activity">
    <reaction evidence="6">
        <text>a 2'-deoxyadenosine in DNA + S-adenosyl-L-methionine = an N(6)-methyl-2'-deoxyadenosine in DNA + S-adenosyl-L-homocysteine + H(+)</text>
        <dbReference type="Rhea" id="RHEA:15197"/>
        <dbReference type="Rhea" id="RHEA-COMP:12418"/>
        <dbReference type="Rhea" id="RHEA-COMP:12419"/>
        <dbReference type="ChEBI" id="CHEBI:15378"/>
        <dbReference type="ChEBI" id="CHEBI:57856"/>
        <dbReference type="ChEBI" id="CHEBI:59789"/>
        <dbReference type="ChEBI" id="CHEBI:90615"/>
        <dbReference type="ChEBI" id="CHEBI:90616"/>
        <dbReference type="EC" id="2.1.1.72"/>
    </reaction>
</comment>
<evidence type="ECO:0000256" key="4">
    <source>
        <dbReference type="ARBA" id="ARBA00022691"/>
    </source>
</evidence>
<accession>A0A2A2H6Y3</accession>
<dbReference type="Gene3D" id="3.40.50.150">
    <property type="entry name" value="Vaccinia Virus protein VP39"/>
    <property type="match status" value="1"/>
</dbReference>
<keyword evidence="8" id="KW-0255">Endonuclease</keyword>
<protein>
    <recommendedName>
        <fullName evidence="1">site-specific DNA-methyltransferase (adenine-specific)</fullName>
        <ecNumber evidence="1">2.1.1.72</ecNumber>
    </recommendedName>
</protein>
<dbReference type="PRINTS" id="PR00507">
    <property type="entry name" value="N12N6MTFRASE"/>
</dbReference>
<dbReference type="RefSeq" id="WP_069584835.1">
    <property type="nucleotide sequence ID" value="NZ_LMVM01000012.1"/>
</dbReference>
<dbReference type="InterPro" id="IPR003356">
    <property type="entry name" value="DNA_methylase_A-5"/>
</dbReference>
<evidence type="ECO:0000256" key="5">
    <source>
        <dbReference type="ARBA" id="ARBA00022747"/>
    </source>
</evidence>
<dbReference type="SUPFAM" id="SSF53335">
    <property type="entry name" value="S-adenosyl-L-methionine-dependent methyltransferases"/>
    <property type="match status" value="1"/>
</dbReference>
<dbReference type="OrthoDB" id="45790at2157"/>
<dbReference type="EC" id="2.1.1.72" evidence="1"/>
<dbReference type="Pfam" id="PF02384">
    <property type="entry name" value="N6_Mtase"/>
    <property type="match status" value="1"/>
</dbReference>
<dbReference type="GO" id="GO:0009307">
    <property type="term" value="P:DNA restriction-modification system"/>
    <property type="evidence" value="ECO:0007669"/>
    <property type="project" value="UniProtKB-KW"/>
</dbReference>
<dbReference type="GO" id="GO:0004519">
    <property type="term" value="F:endonuclease activity"/>
    <property type="evidence" value="ECO:0007669"/>
    <property type="project" value="UniProtKB-KW"/>
</dbReference>